<evidence type="ECO:0000256" key="6">
    <source>
        <dbReference type="PIRSR" id="PIRSR000138-1"/>
    </source>
</evidence>
<feature type="domain" description="FMN hydroxy acid dehydrogenase" evidence="9">
    <location>
        <begin position="6"/>
        <end position="393"/>
    </location>
</feature>
<keyword evidence="7" id="KW-0288">FMN</keyword>
<feature type="binding site" evidence="7">
    <location>
        <position position="283"/>
    </location>
    <ligand>
        <name>glyoxylate</name>
        <dbReference type="ChEBI" id="CHEBI:36655"/>
    </ligand>
</feature>
<feature type="region of interest" description="Disordered" evidence="8">
    <location>
        <begin position="199"/>
        <end position="231"/>
    </location>
</feature>
<dbReference type="PROSITE" id="PS51349">
    <property type="entry name" value="FMN_HYDROXY_ACID_DH_2"/>
    <property type="match status" value="1"/>
</dbReference>
<protein>
    <recommendedName>
        <fullName evidence="4">Oxidase FUB9</fullName>
    </recommendedName>
    <alternativeName>
        <fullName evidence="5">Fusaric acid biosynthesis protein 9</fullName>
    </alternativeName>
</protein>
<dbReference type="Proteomes" id="UP000799423">
    <property type="component" value="Unassembled WGS sequence"/>
</dbReference>
<feature type="binding site" evidence="7">
    <location>
        <begin position="342"/>
        <end position="343"/>
    </location>
    <ligand>
        <name>FMN</name>
        <dbReference type="ChEBI" id="CHEBI:58210"/>
    </ligand>
</feature>
<dbReference type="FunFam" id="3.20.20.70:FF:000056">
    <property type="entry name" value="hydroxyacid oxidase 2"/>
    <property type="match status" value="1"/>
</dbReference>
<comment type="similarity">
    <text evidence="3">Belongs to the FMN-dependent alpha-hydroxy acid dehydrogenase family.</text>
</comment>
<dbReference type="GO" id="GO:0005737">
    <property type="term" value="C:cytoplasm"/>
    <property type="evidence" value="ECO:0007669"/>
    <property type="project" value="UniProtKB-ARBA"/>
</dbReference>
<evidence type="ECO:0000256" key="5">
    <source>
        <dbReference type="ARBA" id="ARBA00083297"/>
    </source>
</evidence>
<evidence type="ECO:0000313" key="10">
    <source>
        <dbReference type="EMBL" id="KAF2845607.1"/>
    </source>
</evidence>
<feature type="binding site" evidence="7">
    <location>
        <position position="139"/>
    </location>
    <ligand>
        <name>glyoxylate</name>
        <dbReference type="ChEBI" id="CHEBI:36655"/>
    </ligand>
</feature>
<evidence type="ECO:0000256" key="1">
    <source>
        <dbReference type="ARBA" id="ARBA00001917"/>
    </source>
</evidence>
<dbReference type="GO" id="GO:0016491">
    <property type="term" value="F:oxidoreductase activity"/>
    <property type="evidence" value="ECO:0007669"/>
    <property type="project" value="UniProtKB-KW"/>
</dbReference>
<feature type="binding site" evidence="7">
    <location>
        <position position="114"/>
    </location>
    <ligand>
        <name>FMN</name>
        <dbReference type="ChEBI" id="CHEBI:58210"/>
    </ligand>
</feature>
<gene>
    <name evidence="10" type="ORF">T440DRAFT_511468</name>
</gene>
<dbReference type="EMBL" id="MU006344">
    <property type="protein sequence ID" value="KAF2845607.1"/>
    <property type="molecule type" value="Genomic_DNA"/>
</dbReference>
<dbReference type="InterPro" id="IPR012133">
    <property type="entry name" value="Alpha-hydoxy_acid_DH_FMN"/>
</dbReference>
<dbReference type="InterPro" id="IPR037396">
    <property type="entry name" value="FMN_HAD"/>
</dbReference>
<feature type="binding site" evidence="7">
    <location>
        <position position="259"/>
    </location>
    <ligand>
        <name>FMN</name>
        <dbReference type="ChEBI" id="CHEBI:58210"/>
    </ligand>
</feature>
<feature type="binding site" evidence="7">
    <location>
        <position position="137"/>
    </location>
    <ligand>
        <name>FMN</name>
        <dbReference type="ChEBI" id="CHEBI:58210"/>
    </ligand>
</feature>
<dbReference type="InterPro" id="IPR000262">
    <property type="entry name" value="FMN-dep_DH"/>
</dbReference>
<evidence type="ECO:0000256" key="2">
    <source>
        <dbReference type="ARBA" id="ARBA00023002"/>
    </source>
</evidence>
<dbReference type="PIRSF" id="PIRSF000138">
    <property type="entry name" value="Al-hdrx_acd_dh"/>
    <property type="match status" value="1"/>
</dbReference>
<proteinExistence type="inferred from homology"/>
<feature type="binding site" evidence="7">
    <location>
        <position position="165"/>
    </location>
    <ligand>
        <name>FMN</name>
        <dbReference type="ChEBI" id="CHEBI:58210"/>
    </ligand>
</feature>
<dbReference type="PANTHER" id="PTHR10578">
    <property type="entry name" value="S -2-HYDROXY-ACID OXIDASE-RELATED"/>
    <property type="match status" value="1"/>
</dbReference>
<dbReference type="PANTHER" id="PTHR10578:SF149">
    <property type="entry name" value="2-HYDROXYACID OXIDASE 2"/>
    <property type="match status" value="1"/>
</dbReference>
<dbReference type="CDD" id="cd02809">
    <property type="entry name" value="alpha_hydroxyacid_oxid_FMN"/>
    <property type="match status" value="1"/>
</dbReference>
<evidence type="ECO:0000256" key="7">
    <source>
        <dbReference type="PIRSR" id="PIRSR000138-2"/>
    </source>
</evidence>
<evidence type="ECO:0000256" key="3">
    <source>
        <dbReference type="ARBA" id="ARBA00024042"/>
    </source>
</evidence>
<dbReference type="SUPFAM" id="SSF51395">
    <property type="entry name" value="FMN-linked oxidoreductases"/>
    <property type="match status" value="1"/>
</dbReference>
<reference evidence="10" key="1">
    <citation type="submission" date="2020-01" db="EMBL/GenBank/DDBJ databases">
        <authorList>
            <consortium name="DOE Joint Genome Institute"/>
            <person name="Haridas S."/>
            <person name="Albert R."/>
            <person name="Binder M."/>
            <person name="Bloem J."/>
            <person name="Labutti K."/>
            <person name="Salamov A."/>
            <person name="Andreopoulos B."/>
            <person name="Baker S.E."/>
            <person name="Barry K."/>
            <person name="Bills G."/>
            <person name="Bluhm B.H."/>
            <person name="Cannon C."/>
            <person name="Castanera R."/>
            <person name="Culley D.E."/>
            <person name="Daum C."/>
            <person name="Ezra D."/>
            <person name="Gonzalez J.B."/>
            <person name="Henrissat B."/>
            <person name="Kuo A."/>
            <person name="Liang C."/>
            <person name="Lipzen A."/>
            <person name="Lutzoni F."/>
            <person name="Magnuson J."/>
            <person name="Mondo S."/>
            <person name="Nolan M."/>
            <person name="Ohm R."/>
            <person name="Pangilinan J."/>
            <person name="Park H.-J."/>
            <person name="Ramirez L."/>
            <person name="Alfaro M."/>
            <person name="Sun H."/>
            <person name="Tritt A."/>
            <person name="Yoshinaga Y."/>
            <person name="Zwiers L.-H."/>
            <person name="Turgeon B.G."/>
            <person name="Goodwin S.B."/>
            <person name="Spatafora J.W."/>
            <person name="Crous P.W."/>
            <person name="Grigoriev I.V."/>
        </authorList>
    </citation>
    <scope>NUCLEOTIDE SEQUENCE</scope>
    <source>
        <strain evidence="10">IPT5</strain>
    </source>
</reference>
<keyword evidence="7" id="KW-0285">Flavoprotein</keyword>
<dbReference type="GO" id="GO:0010181">
    <property type="term" value="F:FMN binding"/>
    <property type="evidence" value="ECO:0007669"/>
    <property type="project" value="InterPro"/>
</dbReference>
<dbReference type="Pfam" id="PF01070">
    <property type="entry name" value="FMN_dh"/>
    <property type="match status" value="1"/>
</dbReference>
<comment type="cofactor">
    <cofactor evidence="1">
        <name>FMN</name>
        <dbReference type="ChEBI" id="CHEBI:58210"/>
    </cofactor>
</comment>
<dbReference type="InterPro" id="IPR008259">
    <property type="entry name" value="FMN_hydac_DH_AS"/>
</dbReference>
<dbReference type="InterPro" id="IPR013785">
    <property type="entry name" value="Aldolase_TIM"/>
</dbReference>
<dbReference type="AlphaFoldDB" id="A0A6A7ATC1"/>
<feature type="active site" description="Proton acceptor" evidence="6">
    <location>
        <position position="283"/>
    </location>
</feature>
<dbReference type="OrthoDB" id="1925334at2759"/>
<keyword evidence="11" id="KW-1185">Reference proteome</keyword>
<evidence type="ECO:0000256" key="8">
    <source>
        <dbReference type="SAM" id="MobiDB-lite"/>
    </source>
</evidence>
<sequence length="410" mass="45125">MTNSKAHDLNCLTISELEALASERMDKQTRDYYNEGADSGSTLRENITAYQKYRIRPRVLRDISSIDTSTSIFDFKNRIPLGVAPTAMQCLAHDDGELATARACKEMGVVMGLSSFSTTSLEDVRGALGPDHPGALQLYLFEDRAKSRALIHRAKKAGYKAVMLTVDTPLLGRRNLEIRNQFKLPKYLSAANFNSTEYIEEDEKAEEADASDESAGSNHTPPKGPINFHSYAPNPTLNWDRDIAWLKQQCHPEMQVWVKGIATAEDALLACHHGVDGIIVSNHGGRQLNGALATIDALPEVVEAVHSAQGNRKIPVHVDGGIRHGTDVFKALALGADFVWIGRPVLWGLAYKGQEGVELALRLLGDEIKLCMGLAGVTKVEDIRKEYLVRIDRSGFVPTVLHMSECVSTY</sequence>
<evidence type="ECO:0000259" key="9">
    <source>
        <dbReference type="PROSITE" id="PS51349"/>
    </source>
</evidence>
<feature type="compositionally biased region" description="Acidic residues" evidence="8">
    <location>
        <begin position="199"/>
        <end position="212"/>
    </location>
</feature>
<evidence type="ECO:0000256" key="4">
    <source>
        <dbReference type="ARBA" id="ARBA00073420"/>
    </source>
</evidence>
<dbReference type="PROSITE" id="PS00557">
    <property type="entry name" value="FMN_HYDROXY_ACID_DH_1"/>
    <property type="match status" value="1"/>
</dbReference>
<feature type="binding site" evidence="7">
    <location>
        <position position="286"/>
    </location>
    <ligand>
        <name>glyoxylate</name>
        <dbReference type="ChEBI" id="CHEBI:36655"/>
    </ligand>
</feature>
<name>A0A6A7ATC1_9PLEO</name>
<organism evidence="10 11">
    <name type="scientific">Plenodomus tracheiphilus IPT5</name>
    <dbReference type="NCBI Taxonomy" id="1408161"/>
    <lineage>
        <taxon>Eukaryota</taxon>
        <taxon>Fungi</taxon>
        <taxon>Dikarya</taxon>
        <taxon>Ascomycota</taxon>
        <taxon>Pezizomycotina</taxon>
        <taxon>Dothideomycetes</taxon>
        <taxon>Pleosporomycetidae</taxon>
        <taxon>Pleosporales</taxon>
        <taxon>Pleosporineae</taxon>
        <taxon>Leptosphaeriaceae</taxon>
        <taxon>Plenodomus</taxon>
    </lineage>
</organism>
<feature type="binding site" evidence="7">
    <location>
        <position position="281"/>
    </location>
    <ligand>
        <name>FMN</name>
        <dbReference type="ChEBI" id="CHEBI:58210"/>
    </ligand>
</feature>
<feature type="binding site" evidence="7">
    <location>
        <position position="174"/>
    </location>
    <ligand>
        <name>glyoxylate</name>
        <dbReference type="ChEBI" id="CHEBI:36655"/>
    </ligand>
</feature>
<feature type="binding site" evidence="7">
    <location>
        <position position="32"/>
    </location>
    <ligand>
        <name>glyoxylate</name>
        <dbReference type="ChEBI" id="CHEBI:36655"/>
    </ligand>
</feature>
<keyword evidence="2" id="KW-0560">Oxidoreductase</keyword>
<evidence type="ECO:0000313" key="11">
    <source>
        <dbReference type="Proteomes" id="UP000799423"/>
    </source>
</evidence>
<feature type="binding site" evidence="7">
    <location>
        <begin position="319"/>
        <end position="323"/>
    </location>
    <ligand>
        <name>FMN</name>
        <dbReference type="ChEBI" id="CHEBI:58210"/>
    </ligand>
</feature>
<dbReference type="Gene3D" id="3.20.20.70">
    <property type="entry name" value="Aldolase class I"/>
    <property type="match status" value="1"/>
</dbReference>
<feature type="binding site" evidence="7">
    <location>
        <begin position="85"/>
        <end position="87"/>
    </location>
    <ligand>
        <name>FMN</name>
        <dbReference type="ChEBI" id="CHEBI:58210"/>
    </ligand>
</feature>
<accession>A0A6A7ATC1</accession>